<protein>
    <submittedName>
        <fullName evidence="3">SGNH/GDSL hydrolase family protein</fullName>
    </submittedName>
</protein>
<gene>
    <name evidence="3" type="ORF">ACFPYN_00915</name>
</gene>
<dbReference type="PANTHER" id="PTHR14209:SF19">
    <property type="entry name" value="ISOAMYL ACETATE-HYDROLYZING ESTERASE 1 HOMOLOG"/>
    <property type="match status" value="1"/>
</dbReference>
<comment type="caution">
    <text evidence="3">The sequence shown here is derived from an EMBL/GenBank/DDBJ whole genome shotgun (WGS) entry which is preliminary data.</text>
</comment>
<keyword evidence="4" id="KW-1185">Reference proteome</keyword>
<feature type="domain" description="SGNH hydrolase-type esterase" evidence="2">
    <location>
        <begin position="35"/>
        <end position="230"/>
    </location>
</feature>
<feature type="signal peptide" evidence="1">
    <location>
        <begin position="1"/>
        <end position="23"/>
    </location>
</feature>
<organism evidence="3 4">
    <name type="scientific">Paenisporosarcina macmurdoensis</name>
    <dbReference type="NCBI Taxonomy" id="212659"/>
    <lineage>
        <taxon>Bacteria</taxon>
        <taxon>Bacillati</taxon>
        <taxon>Bacillota</taxon>
        <taxon>Bacilli</taxon>
        <taxon>Bacillales</taxon>
        <taxon>Caryophanaceae</taxon>
        <taxon>Paenisporosarcina</taxon>
    </lineage>
</organism>
<dbReference type="Pfam" id="PF13472">
    <property type="entry name" value="Lipase_GDSL_2"/>
    <property type="match status" value="1"/>
</dbReference>
<reference evidence="4" key="1">
    <citation type="journal article" date="2019" name="Int. J. Syst. Evol. Microbiol.">
        <title>The Global Catalogue of Microorganisms (GCM) 10K type strain sequencing project: providing services to taxonomists for standard genome sequencing and annotation.</title>
        <authorList>
            <consortium name="The Broad Institute Genomics Platform"/>
            <consortium name="The Broad Institute Genome Sequencing Center for Infectious Disease"/>
            <person name="Wu L."/>
            <person name="Ma J."/>
        </authorList>
    </citation>
    <scope>NUCLEOTIDE SEQUENCE [LARGE SCALE GENOMIC DNA]</scope>
    <source>
        <strain evidence="4">CCUG 54527</strain>
    </source>
</reference>
<dbReference type="EMBL" id="JBHSRI010000002">
    <property type="protein sequence ID" value="MFC6038002.1"/>
    <property type="molecule type" value="Genomic_DNA"/>
</dbReference>
<accession>A0ABW1L567</accession>
<dbReference type="InterPro" id="IPR013830">
    <property type="entry name" value="SGNH_hydro"/>
</dbReference>
<evidence type="ECO:0000313" key="4">
    <source>
        <dbReference type="Proteomes" id="UP001596170"/>
    </source>
</evidence>
<dbReference type="InterPro" id="IPR045136">
    <property type="entry name" value="Iah1-like"/>
</dbReference>
<dbReference type="RefSeq" id="WP_377732001.1">
    <property type="nucleotide sequence ID" value="NZ_JBHSRI010000002.1"/>
</dbReference>
<keyword evidence="3" id="KW-0378">Hydrolase</keyword>
<dbReference type="PANTHER" id="PTHR14209">
    <property type="entry name" value="ISOAMYL ACETATE-HYDROLYZING ESTERASE 1"/>
    <property type="match status" value="1"/>
</dbReference>
<keyword evidence="1" id="KW-0732">Signal</keyword>
<dbReference type="InterPro" id="IPR036514">
    <property type="entry name" value="SGNH_hydro_sf"/>
</dbReference>
<evidence type="ECO:0000259" key="2">
    <source>
        <dbReference type="Pfam" id="PF13472"/>
    </source>
</evidence>
<evidence type="ECO:0000313" key="3">
    <source>
        <dbReference type="EMBL" id="MFC6038002.1"/>
    </source>
</evidence>
<dbReference type="Proteomes" id="UP001596170">
    <property type="component" value="Unassembled WGS sequence"/>
</dbReference>
<feature type="chain" id="PRO_5046557436" evidence="1">
    <location>
        <begin position="24"/>
        <end position="243"/>
    </location>
</feature>
<dbReference type="GO" id="GO:0016787">
    <property type="term" value="F:hydrolase activity"/>
    <property type="evidence" value="ECO:0007669"/>
    <property type="project" value="UniProtKB-KW"/>
</dbReference>
<name>A0ABW1L567_9BACL</name>
<dbReference type="SUPFAM" id="SSF52266">
    <property type="entry name" value="SGNH hydrolase"/>
    <property type="match status" value="1"/>
</dbReference>
<sequence>MKRKNYILIVIVLLLSLVQPNINESNVAASGGVIAFGDSNTSGSYLPREFPEYPDHNWPALVGAINSGVSGNTTASAVKRFKADVLDNRPSTVVMMFGINDALIRPDTKQPQVSKIQFEKNITSMVALLKARKVKVLLMTNLPVNETVYYKSQSLKNPDIKQLYANKGGIRAWENSYNDIIRRVAKKHKVQLIDNYKNAVLKAGEATDPMLTQSGLIDPLLGIHWTPRGHLMVAYSVDHYLTK</sequence>
<proteinExistence type="predicted"/>
<dbReference type="Gene3D" id="3.40.50.1110">
    <property type="entry name" value="SGNH hydrolase"/>
    <property type="match status" value="1"/>
</dbReference>
<evidence type="ECO:0000256" key="1">
    <source>
        <dbReference type="SAM" id="SignalP"/>
    </source>
</evidence>